<evidence type="ECO:0000259" key="1">
    <source>
        <dbReference type="Pfam" id="PF00535"/>
    </source>
</evidence>
<feature type="domain" description="Glycosyltransferase 2-like" evidence="1">
    <location>
        <begin position="203"/>
        <end position="289"/>
    </location>
</feature>
<dbReference type="InterPro" id="IPR001173">
    <property type="entry name" value="Glyco_trans_2-like"/>
</dbReference>
<dbReference type="Proteomes" id="UP001063782">
    <property type="component" value="Chromosome"/>
</dbReference>
<dbReference type="RefSeq" id="WP_263075586.1">
    <property type="nucleotide sequence ID" value="NZ_CP089977.1"/>
</dbReference>
<dbReference type="SUPFAM" id="SSF53448">
    <property type="entry name" value="Nucleotide-diphospho-sugar transferases"/>
    <property type="match status" value="1"/>
</dbReference>
<sequence>MLKEVNLNSLRPLDNPKESTKYFLEKDDFYQYVWALKWNYEDTTDLIQKFYARGDGRSFFKALYLIYHLDGADKAYQFIKTEGVLSDVIAADSYYMEMLILILVIYSKVGNANDIDFVLNLMNAQLTRSLPRTLGIPDIYTHASLHALIARAIRQAGDISLSNTNDLIVMDVQDGQLVLEDVSGKKIELQNNHDISIAAMMRVRNERDNIGVVIEAVYKYVDVIILYDDCSTDDTVDIVKSYQQKGINIDLIEGQEWLFNEALIHQIIVKRGREIGATHFVQLDADEIFSSALNPTVFRELMQQMQPGDVLALPWLNVNDDISGYYSEEKIVGIMPSRGLKRYKDIAFADDGFTNFGEWQYAHVNTSPFVYVRRFLSLSDEFSLIHLEQINLLNYIAKKDWYRIRAYAQNGKLPSDPYADIRLPLLQLQESISYFDNPVHCGDDHIIEIFKQLAMARIESNTQGCQMYPDIKKQMYLNYDAFIKNNTNTISEK</sequence>
<dbReference type="Gene3D" id="3.90.550.10">
    <property type="entry name" value="Spore Coat Polysaccharide Biosynthesis Protein SpsA, Chain A"/>
    <property type="match status" value="1"/>
</dbReference>
<dbReference type="InterPro" id="IPR029044">
    <property type="entry name" value="Nucleotide-diphossugar_trans"/>
</dbReference>
<name>A0ABY6F1Y0_9GAMM</name>
<reference evidence="2" key="1">
    <citation type="submission" date="2021-12" db="EMBL/GenBank/DDBJ databases">
        <title>taxonomy of Moraxella sp. ZY201224.</title>
        <authorList>
            <person name="Li F."/>
        </authorList>
    </citation>
    <scope>NUCLEOTIDE SEQUENCE</scope>
    <source>
        <strain evidence="2">ZY201224</strain>
    </source>
</reference>
<dbReference type="Pfam" id="PF00535">
    <property type="entry name" value="Glycos_transf_2"/>
    <property type="match status" value="1"/>
</dbReference>
<organism evidence="2 3">
    <name type="scientific">Moraxella nasicaprae</name>
    <dbReference type="NCBI Taxonomy" id="2904122"/>
    <lineage>
        <taxon>Bacteria</taxon>
        <taxon>Pseudomonadati</taxon>
        <taxon>Pseudomonadota</taxon>
        <taxon>Gammaproteobacteria</taxon>
        <taxon>Moraxellales</taxon>
        <taxon>Moraxellaceae</taxon>
        <taxon>Moraxella</taxon>
    </lineage>
</organism>
<protein>
    <submittedName>
        <fullName evidence="2">Glycosyltransferase family 2 protein</fullName>
    </submittedName>
</protein>
<evidence type="ECO:0000313" key="2">
    <source>
        <dbReference type="EMBL" id="UXZ04105.1"/>
    </source>
</evidence>
<keyword evidence="3" id="KW-1185">Reference proteome</keyword>
<gene>
    <name evidence="2" type="ORF">LU297_05650</name>
</gene>
<proteinExistence type="predicted"/>
<dbReference type="EMBL" id="CP089977">
    <property type="protein sequence ID" value="UXZ04105.1"/>
    <property type="molecule type" value="Genomic_DNA"/>
</dbReference>
<evidence type="ECO:0000313" key="3">
    <source>
        <dbReference type="Proteomes" id="UP001063782"/>
    </source>
</evidence>
<accession>A0ABY6F1Y0</accession>